<keyword evidence="5" id="KW-1185">Reference proteome</keyword>
<feature type="compositionally biased region" description="Basic and acidic residues" evidence="2">
    <location>
        <begin position="324"/>
        <end position="344"/>
    </location>
</feature>
<dbReference type="InterPro" id="IPR052650">
    <property type="entry name" value="Zinc_finger_CCCH"/>
</dbReference>
<feature type="compositionally biased region" description="Polar residues" evidence="2">
    <location>
        <begin position="311"/>
        <end position="323"/>
    </location>
</feature>
<feature type="compositionally biased region" description="Polar residues" evidence="2">
    <location>
        <begin position="401"/>
        <end position="416"/>
    </location>
</feature>
<feature type="region of interest" description="Disordered" evidence="2">
    <location>
        <begin position="154"/>
        <end position="203"/>
    </location>
</feature>
<comment type="caution">
    <text evidence="4">The sequence shown here is derived from an EMBL/GenBank/DDBJ whole genome shotgun (WGS) entry which is preliminary data.</text>
</comment>
<evidence type="ECO:0000313" key="4">
    <source>
        <dbReference type="EMBL" id="KAG6533344.1"/>
    </source>
</evidence>
<evidence type="ECO:0000256" key="1">
    <source>
        <dbReference type="PROSITE-ProRule" id="PRU00723"/>
    </source>
</evidence>
<sequence length="503" mass="55422">MFVLVPDVGSFGQILALENVLLVNSLLCSKGLLWLYYTLKKHFGESSSAYDALNMLPDCHDKESSFTEDVSPVRLSPGDAVCAEGVHAPNFVIQDMQGASLVPFQLIQGYASDNSEEKDEIDVTSVRTSSLAGLPNIHTDNKIEFKFASPSILSQRTTKDARQDSSEPKLDEFGRLVRGGGVSDGDSDDMQYKDKHGNRCGSSSHCYSPLKSFRHNNKFSRRDKEEHSECFNFVQGRCICGASCHFLHPDKGGDRVGVVDPSRQFSTFNVHGHASDLETDNSARKKGRQEFDKLLQEEIYTKPTELNVSTAKYTVSPGSVRENGQSREVNDDVKQEDTDQHFFDRSPQLDTQHVGKLSETFDPSGGDGEEILIESDSSKQVKNITFQSSPSALFKKFDNNPLGQNEQVPQQSPSNKSYEKQVAAISDEFLHQKGVKVAKSFGPDSSELIQLKSLVQGHIPFINPTNNVSPPLASQQSAPSLIAASVSQSSLQNQMACFIVNIK</sequence>
<keyword evidence="1" id="KW-0863">Zinc-finger</keyword>
<keyword evidence="1" id="KW-0479">Metal-binding</keyword>
<proteinExistence type="predicted"/>
<gene>
    <name evidence="4" type="ORF">ZIOFF_007211</name>
</gene>
<reference evidence="4 5" key="1">
    <citation type="submission" date="2020-08" db="EMBL/GenBank/DDBJ databases">
        <title>Plant Genome Project.</title>
        <authorList>
            <person name="Zhang R.-G."/>
        </authorList>
    </citation>
    <scope>NUCLEOTIDE SEQUENCE [LARGE SCALE GENOMIC DNA]</scope>
    <source>
        <tissue evidence="4">Rhizome</tissue>
    </source>
</reference>
<keyword evidence="1" id="KW-0862">Zinc</keyword>
<dbReference type="AlphaFoldDB" id="A0A8J5IFS6"/>
<organism evidence="4 5">
    <name type="scientific">Zingiber officinale</name>
    <name type="common">Ginger</name>
    <name type="synonym">Amomum zingiber</name>
    <dbReference type="NCBI Taxonomy" id="94328"/>
    <lineage>
        <taxon>Eukaryota</taxon>
        <taxon>Viridiplantae</taxon>
        <taxon>Streptophyta</taxon>
        <taxon>Embryophyta</taxon>
        <taxon>Tracheophyta</taxon>
        <taxon>Spermatophyta</taxon>
        <taxon>Magnoliopsida</taxon>
        <taxon>Liliopsida</taxon>
        <taxon>Zingiberales</taxon>
        <taxon>Zingiberaceae</taxon>
        <taxon>Zingiber</taxon>
    </lineage>
</organism>
<feature type="domain" description="C3H1-type" evidence="3">
    <location>
        <begin position="224"/>
        <end position="251"/>
    </location>
</feature>
<dbReference type="EMBL" id="JACMSC010000002">
    <property type="protein sequence ID" value="KAG6533344.1"/>
    <property type="molecule type" value="Genomic_DNA"/>
</dbReference>
<dbReference type="Proteomes" id="UP000734854">
    <property type="component" value="Unassembled WGS sequence"/>
</dbReference>
<dbReference type="PANTHER" id="PTHR36886:SF7">
    <property type="entry name" value="EXPRESSED PROTEIN"/>
    <property type="match status" value="1"/>
</dbReference>
<name>A0A8J5IFS6_ZINOF</name>
<evidence type="ECO:0000313" key="5">
    <source>
        <dbReference type="Proteomes" id="UP000734854"/>
    </source>
</evidence>
<feature type="compositionally biased region" description="Basic and acidic residues" evidence="2">
    <location>
        <begin position="157"/>
        <end position="175"/>
    </location>
</feature>
<dbReference type="GO" id="GO:0008270">
    <property type="term" value="F:zinc ion binding"/>
    <property type="evidence" value="ECO:0007669"/>
    <property type="project" value="UniProtKB-KW"/>
</dbReference>
<feature type="zinc finger region" description="C3H1-type" evidence="1">
    <location>
        <begin position="224"/>
        <end position="251"/>
    </location>
</feature>
<feature type="region of interest" description="Disordered" evidence="2">
    <location>
        <begin position="395"/>
        <end position="419"/>
    </location>
</feature>
<evidence type="ECO:0000259" key="3">
    <source>
        <dbReference type="PROSITE" id="PS50103"/>
    </source>
</evidence>
<feature type="region of interest" description="Disordered" evidence="2">
    <location>
        <begin position="311"/>
        <end position="376"/>
    </location>
</feature>
<evidence type="ECO:0000256" key="2">
    <source>
        <dbReference type="SAM" id="MobiDB-lite"/>
    </source>
</evidence>
<protein>
    <recommendedName>
        <fullName evidence="3">C3H1-type domain-containing protein</fullName>
    </recommendedName>
</protein>
<dbReference type="InterPro" id="IPR000571">
    <property type="entry name" value="Znf_CCCH"/>
</dbReference>
<accession>A0A8J5IFS6</accession>
<dbReference type="PROSITE" id="PS50103">
    <property type="entry name" value="ZF_C3H1"/>
    <property type="match status" value="1"/>
</dbReference>
<dbReference type="PANTHER" id="PTHR36886">
    <property type="entry name" value="PROTEIN FRIGIDA-ESSENTIAL 1"/>
    <property type="match status" value="1"/>
</dbReference>